<keyword evidence="3 5" id="KW-1133">Transmembrane helix</keyword>
<sequence length="555" mass="61365">MLDQSIRELLTKIILAGLILIPISILPYSAIDPINTPQLAVLVVVAFVIFGILIAARSSIEFSSFRVTLGLLSVFNLDLLMVFIFSKANLGLQFYGTFGRNTGLLTYISLSVILFSAALVSNEESLIKFNKMFYLVGLIATIYGVIQFLGLDPVPWDNIFSPVIGFLGNPNFQSALLGICGVIVFTSMFNTGTGKAKISAGIFLLALVFTIYQTNSKQGLLNLLAGVAIVIWIYIKEIGQKKFTHLVTVFMLFFGSLVALGVFNYGPLGDVLYKRSVSARIFYWEAGLKMTLEHPLWGVGLDNYGDWFRRARTSRAATEFGPDSVSDVAHNVLLDFSSNGGLLLLGIYVSLMAFTTLSIIRVIMRQNKFNSSHSALVGAWVSYQVQSFISINQLALVFIGWVLSGLLIGYEISTRNKSKEAQKNESGKTKSKNVLQPKYVLIVFITGTLGFLVGSQPMISSIKFRSALESGQVDRIANSAKLIPLEPFRIYQVASVLKNNKFDKEALDVLEVGLKNFPDSYILWRLLSEFPEVPDAQTAEIKAKMRELDPKNKQI</sequence>
<feature type="transmembrane region" description="Helical" evidence="5">
    <location>
        <begin position="12"/>
        <end position="31"/>
    </location>
</feature>
<comment type="subcellular location">
    <subcellularLocation>
        <location evidence="1">Membrane</location>
        <topology evidence="1">Multi-pass membrane protein</topology>
    </subcellularLocation>
</comment>
<keyword evidence="7" id="KW-0436">Ligase</keyword>
<evidence type="ECO:0000256" key="4">
    <source>
        <dbReference type="ARBA" id="ARBA00023136"/>
    </source>
</evidence>
<keyword evidence="8" id="KW-1185">Reference proteome</keyword>
<dbReference type="GO" id="GO:0016020">
    <property type="term" value="C:membrane"/>
    <property type="evidence" value="ECO:0007669"/>
    <property type="project" value="UniProtKB-SubCell"/>
</dbReference>
<feature type="transmembrane region" description="Helical" evidence="5">
    <location>
        <begin position="342"/>
        <end position="364"/>
    </location>
</feature>
<dbReference type="EMBL" id="CP016776">
    <property type="protein sequence ID" value="ASY20479.1"/>
    <property type="molecule type" value="Genomic_DNA"/>
</dbReference>
<feature type="transmembrane region" description="Helical" evidence="5">
    <location>
        <begin position="132"/>
        <end position="151"/>
    </location>
</feature>
<dbReference type="GO" id="GO:0016874">
    <property type="term" value="F:ligase activity"/>
    <property type="evidence" value="ECO:0007669"/>
    <property type="project" value="UniProtKB-KW"/>
</dbReference>
<dbReference type="RefSeq" id="WP_095686326.1">
    <property type="nucleotide sequence ID" value="NZ_CP016776.1"/>
</dbReference>
<dbReference type="Pfam" id="PF04932">
    <property type="entry name" value="Wzy_C"/>
    <property type="match status" value="1"/>
</dbReference>
<feature type="transmembrane region" description="Helical" evidence="5">
    <location>
        <begin position="171"/>
        <end position="189"/>
    </location>
</feature>
<feature type="transmembrane region" description="Helical" evidence="5">
    <location>
        <begin position="385"/>
        <end position="410"/>
    </location>
</feature>
<name>A0A249KUV3_9ACTN</name>
<feature type="transmembrane region" description="Helical" evidence="5">
    <location>
        <begin position="37"/>
        <end position="55"/>
    </location>
</feature>
<dbReference type="PANTHER" id="PTHR37422">
    <property type="entry name" value="TEICHURONIC ACID BIOSYNTHESIS PROTEIN TUAE"/>
    <property type="match status" value="1"/>
</dbReference>
<proteinExistence type="predicted"/>
<protein>
    <submittedName>
        <fullName evidence="7">O-antigen ligase-like protein</fullName>
    </submittedName>
</protein>
<feature type="transmembrane region" description="Helical" evidence="5">
    <location>
        <begin position="247"/>
        <end position="266"/>
    </location>
</feature>
<feature type="transmembrane region" description="Helical" evidence="5">
    <location>
        <begin position="439"/>
        <end position="459"/>
    </location>
</feature>
<gene>
    <name evidence="7" type="ORF">A7sIIA15_06500</name>
</gene>
<dbReference type="AlphaFoldDB" id="A0A249KUV3"/>
<organism evidence="7 8">
    <name type="scientific">Candidatus Planktophila vernalis</name>
    <dbReference type="NCBI Taxonomy" id="1884907"/>
    <lineage>
        <taxon>Bacteria</taxon>
        <taxon>Bacillati</taxon>
        <taxon>Actinomycetota</taxon>
        <taxon>Actinomycetes</taxon>
        <taxon>Candidatus Nanopelagicales</taxon>
        <taxon>Candidatus Nanopelagicaceae</taxon>
        <taxon>Candidatus Planktophila</taxon>
    </lineage>
</organism>
<evidence type="ECO:0000256" key="2">
    <source>
        <dbReference type="ARBA" id="ARBA00022692"/>
    </source>
</evidence>
<evidence type="ECO:0000256" key="1">
    <source>
        <dbReference type="ARBA" id="ARBA00004141"/>
    </source>
</evidence>
<dbReference type="OrthoDB" id="5190301at2"/>
<dbReference type="InterPro" id="IPR051533">
    <property type="entry name" value="WaaL-like"/>
</dbReference>
<feature type="transmembrane region" description="Helical" evidence="5">
    <location>
        <begin position="67"/>
        <end position="86"/>
    </location>
</feature>
<evidence type="ECO:0000256" key="5">
    <source>
        <dbReference type="SAM" id="Phobius"/>
    </source>
</evidence>
<evidence type="ECO:0000259" key="6">
    <source>
        <dbReference type="Pfam" id="PF04932"/>
    </source>
</evidence>
<dbReference type="KEGG" id="pvn:A7sIIA15_06500"/>
<feature type="transmembrane region" description="Helical" evidence="5">
    <location>
        <begin position="98"/>
        <end position="120"/>
    </location>
</feature>
<feature type="transmembrane region" description="Helical" evidence="5">
    <location>
        <begin position="219"/>
        <end position="235"/>
    </location>
</feature>
<dbReference type="InterPro" id="IPR007016">
    <property type="entry name" value="O-antigen_ligase-rel_domated"/>
</dbReference>
<reference evidence="7 8" key="1">
    <citation type="submission" date="2016-07" db="EMBL/GenBank/DDBJ databases">
        <title>High microdiversification within the ubiquitous acI lineage of Actinobacteria.</title>
        <authorList>
            <person name="Neuenschwander S.M."/>
            <person name="Salcher M."/>
            <person name="Ghai R."/>
            <person name="Pernthaler J."/>
        </authorList>
    </citation>
    <scope>NUCLEOTIDE SEQUENCE [LARGE SCALE GENOMIC DNA]</scope>
    <source>
        <strain evidence="7">MMS-IIA-15</strain>
    </source>
</reference>
<evidence type="ECO:0000256" key="3">
    <source>
        <dbReference type="ARBA" id="ARBA00022989"/>
    </source>
</evidence>
<evidence type="ECO:0000313" key="7">
    <source>
        <dbReference type="EMBL" id="ASY20479.1"/>
    </source>
</evidence>
<feature type="domain" description="O-antigen ligase-related" evidence="6">
    <location>
        <begin position="203"/>
        <end position="348"/>
    </location>
</feature>
<evidence type="ECO:0000313" key="8">
    <source>
        <dbReference type="Proteomes" id="UP000217186"/>
    </source>
</evidence>
<dbReference type="Proteomes" id="UP000217186">
    <property type="component" value="Chromosome"/>
</dbReference>
<keyword evidence="4 5" id="KW-0472">Membrane</keyword>
<feature type="transmembrane region" description="Helical" evidence="5">
    <location>
        <begin position="196"/>
        <end position="213"/>
    </location>
</feature>
<keyword evidence="2 5" id="KW-0812">Transmembrane</keyword>
<dbReference type="PANTHER" id="PTHR37422:SF13">
    <property type="entry name" value="LIPOPOLYSACCHARIDE BIOSYNTHESIS PROTEIN PA4999-RELATED"/>
    <property type="match status" value="1"/>
</dbReference>
<accession>A0A249KUV3</accession>